<proteinExistence type="predicted"/>
<dbReference type="RefSeq" id="XP_030383825.1">
    <property type="nucleotide sequence ID" value="XM_030527965.1"/>
</dbReference>
<evidence type="ECO:0000313" key="2">
    <source>
        <dbReference type="RefSeq" id="XP_030383825.1"/>
    </source>
</evidence>
<protein>
    <submittedName>
        <fullName evidence="2">Uncharacterized protein LOC115631253</fullName>
    </submittedName>
</protein>
<dbReference type="AlphaFoldDB" id="A0A6J2U785"/>
<name>A0A6J2U785_DROLE</name>
<sequence>MFSVLDASKPAAYYWAIHSDTIVTTEFKLLHIMRGIGFRKKILQFTRCNDVCGYIIYTHNGRRAYGEMEGTIGNINKVRDWILTQCVPEPFMERVSFSPFVRERYPRRLKFSVAYQVPVRETSTSEIELH</sequence>
<dbReference type="OrthoDB" id="7863224at2759"/>
<dbReference type="GeneID" id="115631253"/>
<organism evidence="1 2">
    <name type="scientific">Drosophila lebanonensis</name>
    <name type="common">Fruit fly</name>
    <name type="synonym">Scaptodrosophila lebanonensis</name>
    <dbReference type="NCBI Taxonomy" id="7225"/>
    <lineage>
        <taxon>Eukaryota</taxon>
        <taxon>Metazoa</taxon>
        <taxon>Ecdysozoa</taxon>
        <taxon>Arthropoda</taxon>
        <taxon>Hexapoda</taxon>
        <taxon>Insecta</taxon>
        <taxon>Pterygota</taxon>
        <taxon>Neoptera</taxon>
        <taxon>Endopterygota</taxon>
        <taxon>Diptera</taxon>
        <taxon>Brachycera</taxon>
        <taxon>Muscomorpha</taxon>
        <taxon>Ephydroidea</taxon>
        <taxon>Drosophilidae</taxon>
        <taxon>Scaptodrosophila</taxon>
    </lineage>
</organism>
<keyword evidence="1" id="KW-1185">Reference proteome</keyword>
<accession>A0A6J2U785</accession>
<evidence type="ECO:0000313" key="1">
    <source>
        <dbReference type="Proteomes" id="UP000504634"/>
    </source>
</evidence>
<dbReference type="Proteomes" id="UP000504634">
    <property type="component" value="Unplaced"/>
</dbReference>
<gene>
    <name evidence="2" type="primary">LOC115631253</name>
</gene>
<reference evidence="2" key="1">
    <citation type="submission" date="2025-08" db="UniProtKB">
        <authorList>
            <consortium name="RefSeq"/>
        </authorList>
    </citation>
    <scope>IDENTIFICATION</scope>
    <source>
        <strain evidence="2">11010-0011.00</strain>
        <tissue evidence="2">Whole body</tissue>
    </source>
</reference>